<organism evidence="7 8">
    <name type="scientific">Herbiconiux moechotypicola</name>
    <dbReference type="NCBI Taxonomy" id="637393"/>
    <lineage>
        <taxon>Bacteria</taxon>
        <taxon>Bacillati</taxon>
        <taxon>Actinomycetota</taxon>
        <taxon>Actinomycetes</taxon>
        <taxon>Micrococcales</taxon>
        <taxon>Microbacteriaceae</taxon>
        <taxon>Herbiconiux</taxon>
    </lineage>
</organism>
<feature type="transmembrane region" description="Helical" evidence="5">
    <location>
        <begin position="53"/>
        <end position="74"/>
    </location>
</feature>
<evidence type="ECO:0000256" key="4">
    <source>
        <dbReference type="ARBA" id="ARBA00023136"/>
    </source>
</evidence>
<feature type="transmembrane region" description="Helical" evidence="5">
    <location>
        <begin position="81"/>
        <end position="101"/>
    </location>
</feature>
<gene>
    <name evidence="7" type="ORF">GCM10009851_22050</name>
</gene>
<keyword evidence="4 5" id="KW-0472">Membrane</keyword>
<sequence>MTAQPAGWYDDGTGRQRWWDGAAWGHYAAPAGAPGVGAPASAYNAALPPKDVAAAYAFMLFTLIGVAGVQHFYLGKIGRGILWLLTFGLLGIGTIVDLFTLPSQTKTINARRAAGIR</sequence>
<keyword evidence="3 5" id="KW-1133">Transmembrane helix</keyword>
<accession>A0ABN3DML3</accession>
<protein>
    <recommendedName>
        <fullName evidence="6">TM2 domain-containing protein</fullName>
    </recommendedName>
</protein>
<comment type="subcellular location">
    <subcellularLocation>
        <location evidence="1">Membrane</location>
        <topology evidence="1">Multi-pass membrane protein</topology>
    </subcellularLocation>
</comment>
<dbReference type="InterPro" id="IPR007829">
    <property type="entry name" value="TM2"/>
</dbReference>
<feature type="domain" description="TM2" evidence="6">
    <location>
        <begin position="50"/>
        <end position="99"/>
    </location>
</feature>
<reference evidence="7 8" key="1">
    <citation type="journal article" date="2019" name="Int. J. Syst. Evol. Microbiol.">
        <title>The Global Catalogue of Microorganisms (GCM) 10K type strain sequencing project: providing services to taxonomists for standard genome sequencing and annotation.</title>
        <authorList>
            <consortium name="The Broad Institute Genomics Platform"/>
            <consortium name="The Broad Institute Genome Sequencing Center for Infectious Disease"/>
            <person name="Wu L."/>
            <person name="Ma J."/>
        </authorList>
    </citation>
    <scope>NUCLEOTIDE SEQUENCE [LARGE SCALE GENOMIC DNA]</scope>
    <source>
        <strain evidence="7 8">JCM 16117</strain>
    </source>
</reference>
<evidence type="ECO:0000259" key="6">
    <source>
        <dbReference type="Pfam" id="PF05154"/>
    </source>
</evidence>
<evidence type="ECO:0000313" key="7">
    <source>
        <dbReference type="EMBL" id="GAA2236643.1"/>
    </source>
</evidence>
<evidence type="ECO:0000256" key="2">
    <source>
        <dbReference type="ARBA" id="ARBA00022692"/>
    </source>
</evidence>
<evidence type="ECO:0000256" key="3">
    <source>
        <dbReference type="ARBA" id="ARBA00022989"/>
    </source>
</evidence>
<comment type="caution">
    <text evidence="7">The sequence shown here is derived from an EMBL/GenBank/DDBJ whole genome shotgun (WGS) entry which is preliminary data.</text>
</comment>
<proteinExistence type="predicted"/>
<dbReference type="RefSeq" id="WP_259479678.1">
    <property type="nucleotide sequence ID" value="NZ_BAAAQY010000006.1"/>
</dbReference>
<name>A0ABN3DML3_9MICO</name>
<evidence type="ECO:0000256" key="5">
    <source>
        <dbReference type="SAM" id="Phobius"/>
    </source>
</evidence>
<dbReference type="Pfam" id="PF05154">
    <property type="entry name" value="TM2"/>
    <property type="match status" value="1"/>
</dbReference>
<dbReference type="PANTHER" id="PTHR21016:SF25">
    <property type="entry name" value="TM2 DOMAIN-CONTAINING PROTEIN DDB_G0277895-RELATED"/>
    <property type="match status" value="1"/>
</dbReference>
<dbReference type="EMBL" id="BAAAQY010000006">
    <property type="protein sequence ID" value="GAA2236643.1"/>
    <property type="molecule type" value="Genomic_DNA"/>
</dbReference>
<keyword evidence="2 5" id="KW-0812">Transmembrane</keyword>
<dbReference type="PANTHER" id="PTHR21016">
    <property type="entry name" value="BETA-AMYLOID BINDING PROTEIN-RELATED"/>
    <property type="match status" value="1"/>
</dbReference>
<dbReference type="InterPro" id="IPR050932">
    <property type="entry name" value="TM2D1-3-like"/>
</dbReference>
<evidence type="ECO:0000256" key="1">
    <source>
        <dbReference type="ARBA" id="ARBA00004141"/>
    </source>
</evidence>
<evidence type="ECO:0000313" key="8">
    <source>
        <dbReference type="Proteomes" id="UP001500929"/>
    </source>
</evidence>
<dbReference type="Proteomes" id="UP001500929">
    <property type="component" value="Unassembled WGS sequence"/>
</dbReference>
<keyword evidence="8" id="KW-1185">Reference proteome</keyword>